<dbReference type="InterPro" id="IPR020846">
    <property type="entry name" value="MFS_dom"/>
</dbReference>
<feature type="transmembrane region" description="Helical" evidence="4">
    <location>
        <begin position="376"/>
        <end position="396"/>
    </location>
</feature>
<dbReference type="EMBL" id="JABSOD010000002">
    <property type="protein sequence ID" value="NRQ41381.1"/>
    <property type="molecule type" value="Genomic_DNA"/>
</dbReference>
<dbReference type="Proteomes" id="UP000523161">
    <property type="component" value="Unassembled WGS sequence"/>
</dbReference>
<dbReference type="Gene3D" id="1.20.1250.20">
    <property type="entry name" value="MFS general substrate transporter like domains"/>
    <property type="match status" value="2"/>
</dbReference>
<feature type="transmembrane region" description="Helical" evidence="4">
    <location>
        <begin position="176"/>
        <end position="194"/>
    </location>
</feature>
<keyword evidence="2 4" id="KW-1133">Transmembrane helix</keyword>
<evidence type="ECO:0000256" key="4">
    <source>
        <dbReference type="SAM" id="Phobius"/>
    </source>
</evidence>
<keyword evidence="1 4" id="KW-0812">Transmembrane</keyword>
<dbReference type="PANTHER" id="PTHR43129:SF1">
    <property type="entry name" value="FOSMIDOMYCIN RESISTANCE PROTEIN"/>
    <property type="match status" value="1"/>
</dbReference>
<feature type="transmembrane region" description="Helical" evidence="4">
    <location>
        <begin position="315"/>
        <end position="338"/>
    </location>
</feature>
<sequence length="405" mass="42635">MTGVNKAAATLAVAAPAALALPVVGAVSFVHLLNDLIQAVLPAIYPMLKQQYLLSFTQIGLITLIFQLTASLLQPAVGFYTDKHPKPGLLPLGMLFTLLGLAMLSLVDSFGMLLLASAMIGLGSSTFHPEASRVARMASGGRYGLAQAMFQVGGNAGSALGPLLAALIIIPRGQGSIGWFCLFAIVGIIVLQRVSRWVIASHATAAKRSSVVADNGLSARQTKQALLVLALLVFSKYVYMTCLSNFYTFYLIEKFAVSVADSQLFLFLFLAAVAVGTVIGGPVGDKIGRKPVIWVSILGAAPLTLLLPYSNLFGAAVLTVLIGLVMSSAFSAIIVFAQELVPRNIGMISGIFYGLMFGISGIAAAVLGVLADATSITYIFKLCAWLPLLGMLAIWLPDMRRSGAH</sequence>
<proteinExistence type="predicted"/>
<keyword evidence="3 4" id="KW-0472">Membrane</keyword>
<dbReference type="InterPro" id="IPR036259">
    <property type="entry name" value="MFS_trans_sf"/>
</dbReference>
<dbReference type="RefSeq" id="WP_173499631.1">
    <property type="nucleotide sequence ID" value="NZ_JABSOD010000002.1"/>
</dbReference>
<feature type="domain" description="Major facilitator superfamily (MFS) profile" evidence="5">
    <location>
        <begin position="23"/>
        <end position="402"/>
    </location>
</feature>
<protein>
    <submittedName>
        <fullName evidence="6">MFS transporter</fullName>
    </submittedName>
</protein>
<keyword evidence="7" id="KW-1185">Reference proteome</keyword>
<feature type="transmembrane region" description="Helical" evidence="4">
    <location>
        <begin position="350"/>
        <end position="370"/>
    </location>
</feature>
<dbReference type="SUPFAM" id="SSF103473">
    <property type="entry name" value="MFS general substrate transporter"/>
    <property type="match status" value="1"/>
</dbReference>
<dbReference type="InterPro" id="IPR011701">
    <property type="entry name" value="MFS"/>
</dbReference>
<feature type="transmembrane region" description="Helical" evidence="4">
    <location>
        <begin position="143"/>
        <end position="170"/>
    </location>
</feature>
<dbReference type="PANTHER" id="PTHR43129">
    <property type="entry name" value="FOSMIDOMYCIN RESISTANCE PROTEIN"/>
    <property type="match status" value="1"/>
</dbReference>
<comment type="caution">
    <text evidence="6">The sequence shown here is derived from an EMBL/GenBank/DDBJ whole genome shotgun (WGS) entry which is preliminary data.</text>
</comment>
<dbReference type="CDD" id="cd17478">
    <property type="entry name" value="MFS_FsR"/>
    <property type="match status" value="1"/>
</dbReference>
<evidence type="ECO:0000313" key="6">
    <source>
        <dbReference type="EMBL" id="NRQ41381.1"/>
    </source>
</evidence>
<evidence type="ECO:0000256" key="3">
    <source>
        <dbReference type="ARBA" id="ARBA00023136"/>
    </source>
</evidence>
<name>A0A7Y5AN11_9GAMM</name>
<dbReference type="PROSITE" id="PS50850">
    <property type="entry name" value="MFS"/>
    <property type="match status" value="1"/>
</dbReference>
<dbReference type="AlphaFoldDB" id="A0A7Y5AN11"/>
<dbReference type="Pfam" id="PF07690">
    <property type="entry name" value="MFS_1"/>
    <property type="match status" value="2"/>
</dbReference>
<dbReference type="GO" id="GO:0005886">
    <property type="term" value="C:plasma membrane"/>
    <property type="evidence" value="ECO:0007669"/>
    <property type="project" value="TreeGrafter"/>
</dbReference>
<evidence type="ECO:0000259" key="5">
    <source>
        <dbReference type="PROSITE" id="PS50850"/>
    </source>
</evidence>
<dbReference type="GO" id="GO:0022857">
    <property type="term" value="F:transmembrane transporter activity"/>
    <property type="evidence" value="ECO:0007669"/>
    <property type="project" value="InterPro"/>
</dbReference>
<feature type="transmembrane region" description="Helical" evidence="4">
    <location>
        <begin position="291"/>
        <end position="309"/>
    </location>
</feature>
<evidence type="ECO:0000256" key="1">
    <source>
        <dbReference type="ARBA" id="ARBA00022692"/>
    </source>
</evidence>
<feature type="transmembrane region" description="Helical" evidence="4">
    <location>
        <begin position="226"/>
        <end position="252"/>
    </location>
</feature>
<organism evidence="6 7">
    <name type="scientific">Rheinheimera lutimaris</name>
    <dbReference type="NCBI Taxonomy" id="2740584"/>
    <lineage>
        <taxon>Bacteria</taxon>
        <taxon>Pseudomonadati</taxon>
        <taxon>Pseudomonadota</taxon>
        <taxon>Gammaproteobacteria</taxon>
        <taxon>Chromatiales</taxon>
        <taxon>Chromatiaceae</taxon>
        <taxon>Rheinheimera</taxon>
    </lineage>
</organism>
<reference evidence="6 7" key="1">
    <citation type="submission" date="2020-06" db="EMBL/GenBank/DDBJ databases">
        <title>Rheinheimera sp. nov., a marine bacterium isolated from coastal.</title>
        <authorList>
            <person name="Yu Q."/>
            <person name="Qi Y."/>
            <person name="Pu J."/>
        </authorList>
    </citation>
    <scope>NUCLEOTIDE SEQUENCE [LARGE SCALE GENOMIC DNA]</scope>
    <source>
        <strain evidence="6 7">YQF-2</strain>
    </source>
</reference>
<evidence type="ECO:0000313" key="7">
    <source>
        <dbReference type="Proteomes" id="UP000523161"/>
    </source>
</evidence>
<gene>
    <name evidence="6" type="ORF">HRH59_02185</name>
</gene>
<evidence type="ECO:0000256" key="2">
    <source>
        <dbReference type="ARBA" id="ARBA00022989"/>
    </source>
</evidence>
<accession>A0A7Y5AN11</accession>
<feature type="transmembrane region" description="Helical" evidence="4">
    <location>
        <begin position="92"/>
        <end position="122"/>
    </location>
</feature>
<feature type="transmembrane region" description="Helical" evidence="4">
    <location>
        <begin position="60"/>
        <end position="80"/>
    </location>
</feature>
<feature type="transmembrane region" description="Helical" evidence="4">
    <location>
        <begin position="264"/>
        <end position="284"/>
    </location>
</feature>